<comment type="function">
    <text evidence="7">Plays an important role in the control of DNA replication and the maintenance of replication fork stability.</text>
</comment>
<dbReference type="PANTHER" id="PTHR13220">
    <property type="entry name" value="TIMELESS INTERACTING-RELATED"/>
    <property type="match status" value="1"/>
</dbReference>
<evidence type="ECO:0000256" key="5">
    <source>
        <dbReference type="ARBA" id="ARBA00023242"/>
    </source>
</evidence>
<sequence length="349" mass="38606">MHHKEDGCPVAYPKDIKIPARRCLAYLASCRCLNCQGAREVQCVMLDPVENSLFDIPDYENTEDESFPPLPPPLSPGQEDGDPFANGEEGEGDLSKLAEAPVAKRRSVKRPQPKLDSQRLVSERGLPALRTLFDSVRFKGKGHEAEDLRVLMQKMENWAHRLYPKLQFEDFIDKLEALGSKKEVQTCLKRIRLDMPLTHEDFIGNDGQEEALSREDHVPVDPDPFGDGGFADDPMVHSTPAPPPSSAPASLTEEQQQRIQLNKQLALERRLARLKGHTESTQSQPSGAEEPSDPSSQLLSQSPSDQRQGLQNHSQSQLSPAPHDPPPSDPQGQGGPVPELTNGRDDDSD</sequence>
<evidence type="ECO:0000259" key="9">
    <source>
        <dbReference type="Pfam" id="PF07962"/>
    </source>
</evidence>
<comment type="caution">
    <text evidence="10">The sequence shown here is derived from an EMBL/GenBank/DDBJ whole genome shotgun (WGS) entry which is preliminary data.</text>
</comment>
<evidence type="ECO:0000256" key="8">
    <source>
        <dbReference type="SAM" id="MobiDB-lite"/>
    </source>
</evidence>
<dbReference type="GO" id="GO:0031298">
    <property type="term" value="C:replication fork protection complex"/>
    <property type="evidence" value="ECO:0007669"/>
    <property type="project" value="TreeGrafter"/>
</dbReference>
<dbReference type="OrthoDB" id="437078at2759"/>
<evidence type="ECO:0000313" key="10">
    <source>
        <dbReference type="EMBL" id="KAJ8252275.1"/>
    </source>
</evidence>
<evidence type="ECO:0000256" key="1">
    <source>
        <dbReference type="ARBA" id="ARBA00004123"/>
    </source>
</evidence>
<feature type="region of interest" description="Disordered" evidence="8">
    <location>
        <begin position="60"/>
        <end position="119"/>
    </location>
</feature>
<evidence type="ECO:0000256" key="7">
    <source>
        <dbReference type="RuleBase" id="RU366049"/>
    </source>
</evidence>
<dbReference type="GO" id="GO:0031297">
    <property type="term" value="P:replication fork processing"/>
    <property type="evidence" value="ECO:0007669"/>
    <property type="project" value="UniProtKB-UniRule"/>
</dbReference>
<feature type="compositionally biased region" description="Basic residues" evidence="8">
    <location>
        <begin position="103"/>
        <end position="112"/>
    </location>
</feature>
<dbReference type="Pfam" id="PF07962">
    <property type="entry name" value="Swi3"/>
    <property type="match status" value="1"/>
</dbReference>
<feature type="region of interest" description="Disordered" evidence="8">
    <location>
        <begin position="210"/>
        <end position="349"/>
    </location>
</feature>
<evidence type="ECO:0000256" key="3">
    <source>
        <dbReference type="ARBA" id="ARBA00018750"/>
    </source>
</evidence>
<feature type="compositionally biased region" description="Low complexity" evidence="8">
    <location>
        <begin position="293"/>
        <end position="306"/>
    </location>
</feature>
<evidence type="ECO:0000256" key="6">
    <source>
        <dbReference type="ARBA" id="ARBA00023306"/>
    </source>
</evidence>
<organism evidence="10 11">
    <name type="scientific">Conger conger</name>
    <name type="common">Conger eel</name>
    <name type="synonym">Muraena conger</name>
    <dbReference type="NCBI Taxonomy" id="82655"/>
    <lineage>
        <taxon>Eukaryota</taxon>
        <taxon>Metazoa</taxon>
        <taxon>Chordata</taxon>
        <taxon>Craniata</taxon>
        <taxon>Vertebrata</taxon>
        <taxon>Euteleostomi</taxon>
        <taxon>Actinopterygii</taxon>
        <taxon>Neopterygii</taxon>
        <taxon>Teleostei</taxon>
        <taxon>Anguilliformes</taxon>
        <taxon>Congridae</taxon>
        <taxon>Conger</taxon>
    </lineage>
</organism>
<keyword evidence="4 7" id="KW-0227">DNA damage</keyword>
<dbReference type="PANTHER" id="PTHR13220:SF11">
    <property type="entry name" value="TIMELESS-INTERACTING PROTEIN"/>
    <property type="match status" value="1"/>
</dbReference>
<proteinExistence type="inferred from homology"/>
<keyword evidence="11" id="KW-1185">Reference proteome</keyword>
<comment type="similarity">
    <text evidence="2 7">Belongs to the CSM3 family.</text>
</comment>
<gene>
    <name evidence="10" type="ORF">COCON_G00215870</name>
</gene>
<accession>A0A9Q1HP20</accession>
<dbReference type="GO" id="GO:0006974">
    <property type="term" value="P:DNA damage response"/>
    <property type="evidence" value="ECO:0007669"/>
    <property type="project" value="UniProtKB-KW"/>
</dbReference>
<protein>
    <recommendedName>
        <fullName evidence="3 7">TIMELESS-interacting protein</fullName>
    </recommendedName>
</protein>
<dbReference type="GO" id="GO:0003677">
    <property type="term" value="F:DNA binding"/>
    <property type="evidence" value="ECO:0007669"/>
    <property type="project" value="TreeGrafter"/>
</dbReference>
<dbReference type="GO" id="GO:0043111">
    <property type="term" value="P:replication fork arrest"/>
    <property type="evidence" value="ECO:0007669"/>
    <property type="project" value="TreeGrafter"/>
</dbReference>
<keyword evidence="6 7" id="KW-0131">Cell cycle</keyword>
<name>A0A9Q1HP20_CONCO</name>
<keyword evidence="5 7" id="KW-0539">Nucleus</keyword>
<evidence type="ECO:0000256" key="4">
    <source>
        <dbReference type="ARBA" id="ARBA00022763"/>
    </source>
</evidence>
<dbReference type="GO" id="GO:0000076">
    <property type="term" value="P:DNA replication checkpoint signaling"/>
    <property type="evidence" value="ECO:0007669"/>
    <property type="project" value="UniProtKB-UniRule"/>
</dbReference>
<reference evidence="10" key="1">
    <citation type="journal article" date="2023" name="Science">
        <title>Genome structures resolve the early diversification of teleost fishes.</title>
        <authorList>
            <person name="Parey E."/>
            <person name="Louis A."/>
            <person name="Montfort J."/>
            <person name="Bouchez O."/>
            <person name="Roques C."/>
            <person name="Iampietro C."/>
            <person name="Lluch J."/>
            <person name="Castinel A."/>
            <person name="Donnadieu C."/>
            <person name="Desvignes T."/>
            <person name="Floi Bucao C."/>
            <person name="Jouanno E."/>
            <person name="Wen M."/>
            <person name="Mejri S."/>
            <person name="Dirks R."/>
            <person name="Jansen H."/>
            <person name="Henkel C."/>
            <person name="Chen W.J."/>
            <person name="Zahm M."/>
            <person name="Cabau C."/>
            <person name="Klopp C."/>
            <person name="Thompson A.W."/>
            <person name="Robinson-Rechavi M."/>
            <person name="Braasch I."/>
            <person name="Lecointre G."/>
            <person name="Bobe J."/>
            <person name="Postlethwait J.H."/>
            <person name="Berthelot C."/>
            <person name="Roest Crollius H."/>
            <person name="Guiguen Y."/>
        </authorList>
    </citation>
    <scope>NUCLEOTIDE SEQUENCE</scope>
    <source>
        <strain evidence="10">Concon-B</strain>
    </source>
</reference>
<dbReference type="EMBL" id="JAFJMO010000017">
    <property type="protein sequence ID" value="KAJ8252275.1"/>
    <property type="molecule type" value="Genomic_DNA"/>
</dbReference>
<feature type="domain" description="Chromosome segregation in meiosis protein 3" evidence="9">
    <location>
        <begin position="114"/>
        <end position="195"/>
    </location>
</feature>
<dbReference type="InterPro" id="IPR012923">
    <property type="entry name" value="Csm3"/>
</dbReference>
<evidence type="ECO:0000256" key="2">
    <source>
        <dbReference type="ARBA" id="ARBA00006075"/>
    </source>
</evidence>
<feature type="compositionally biased region" description="Polar residues" evidence="8">
    <location>
        <begin position="252"/>
        <end position="263"/>
    </location>
</feature>
<dbReference type="InterPro" id="IPR040038">
    <property type="entry name" value="TIPIN/Csm3/Swi3"/>
</dbReference>
<evidence type="ECO:0000313" key="11">
    <source>
        <dbReference type="Proteomes" id="UP001152803"/>
    </source>
</evidence>
<dbReference type="Proteomes" id="UP001152803">
    <property type="component" value="Unassembled WGS sequence"/>
</dbReference>
<comment type="subcellular location">
    <subcellularLocation>
        <location evidence="1 7">Nucleus</location>
    </subcellularLocation>
</comment>
<feature type="compositionally biased region" description="Basic and acidic residues" evidence="8">
    <location>
        <begin position="211"/>
        <end position="220"/>
    </location>
</feature>
<dbReference type="AlphaFoldDB" id="A0A9Q1HP20"/>